<keyword evidence="1" id="KW-1133">Transmembrane helix</keyword>
<accession>V2XDM1</accession>
<keyword evidence="3" id="KW-1185">Reference proteome</keyword>
<dbReference type="Proteomes" id="UP000017559">
    <property type="component" value="Unassembled WGS sequence"/>
</dbReference>
<dbReference type="AlphaFoldDB" id="V2XDM1"/>
<proteinExistence type="predicted"/>
<sequence>MFSGYLPHLLYSIAITSLSLHLVYQKRFFSEQRHQIDARISVLESIADELRSEKSLSPEELQRLTRLARPTEEIKFNEKFSWKEVILGRIGRRPSEGNERS</sequence>
<gene>
    <name evidence="2" type="ORF">Moror_17848</name>
</gene>
<dbReference type="STRING" id="1381753.V2XDM1"/>
<feature type="transmembrane region" description="Helical" evidence="1">
    <location>
        <begin position="6"/>
        <end position="24"/>
    </location>
</feature>
<organism evidence="2 3">
    <name type="scientific">Moniliophthora roreri (strain MCA 2997)</name>
    <name type="common">Cocoa frosty pod rot fungus</name>
    <name type="synonym">Crinipellis roreri</name>
    <dbReference type="NCBI Taxonomy" id="1381753"/>
    <lineage>
        <taxon>Eukaryota</taxon>
        <taxon>Fungi</taxon>
        <taxon>Dikarya</taxon>
        <taxon>Basidiomycota</taxon>
        <taxon>Agaricomycotina</taxon>
        <taxon>Agaricomycetes</taxon>
        <taxon>Agaricomycetidae</taxon>
        <taxon>Agaricales</taxon>
        <taxon>Marasmiineae</taxon>
        <taxon>Marasmiaceae</taxon>
        <taxon>Moniliophthora</taxon>
    </lineage>
</organism>
<name>V2XDM1_MONRO</name>
<evidence type="ECO:0000313" key="3">
    <source>
        <dbReference type="Proteomes" id="UP000017559"/>
    </source>
</evidence>
<dbReference type="HOGENOM" id="CLU_119662_0_0_1"/>
<reference evidence="2 3" key="1">
    <citation type="journal article" date="2014" name="BMC Genomics">
        <title>Genome and secretome analysis of the hemibiotrophic fungal pathogen, Moniliophthora roreri, which causes frosty pod rot disease of cacao: mechanisms of the biotrophic and necrotrophic phases.</title>
        <authorList>
            <person name="Meinhardt L.W."/>
            <person name="Costa G.G.L."/>
            <person name="Thomazella D.P.T."/>
            <person name="Teixeira P.J.P.L."/>
            <person name="Carazzolle M.F."/>
            <person name="Schuster S.C."/>
            <person name="Carlson J.E."/>
            <person name="Guiltinan M.J."/>
            <person name="Mieczkowski P."/>
            <person name="Farmer A."/>
            <person name="Ramaraj T."/>
            <person name="Crozier J."/>
            <person name="Davis R.E."/>
            <person name="Shao J."/>
            <person name="Melnick R.L."/>
            <person name="Pereira G.A.G."/>
            <person name="Bailey B.A."/>
        </authorList>
    </citation>
    <scope>NUCLEOTIDE SEQUENCE [LARGE SCALE GENOMIC DNA]</scope>
    <source>
        <strain evidence="2 3">MCA 2997</strain>
    </source>
</reference>
<dbReference type="KEGG" id="mrr:Moror_17848"/>
<evidence type="ECO:0000313" key="2">
    <source>
        <dbReference type="EMBL" id="ESK97283.1"/>
    </source>
</evidence>
<dbReference type="EMBL" id="AWSO01000028">
    <property type="protein sequence ID" value="ESK97283.1"/>
    <property type="molecule type" value="Genomic_DNA"/>
</dbReference>
<evidence type="ECO:0000256" key="1">
    <source>
        <dbReference type="SAM" id="Phobius"/>
    </source>
</evidence>
<dbReference type="OrthoDB" id="2596179at2759"/>
<keyword evidence="1" id="KW-0812">Transmembrane</keyword>
<comment type="caution">
    <text evidence="2">The sequence shown here is derived from an EMBL/GenBank/DDBJ whole genome shotgun (WGS) entry which is preliminary data.</text>
</comment>
<protein>
    <submittedName>
        <fullName evidence="2">Uncharacterized protein</fullName>
    </submittedName>
</protein>
<keyword evidence="1" id="KW-0472">Membrane</keyword>